<dbReference type="InterPro" id="IPR031641">
    <property type="entry name" value="PapA_C"/>
</dbReference>
<dbReference type="AlphaFoldDB" id="A0ABD6QCK0"/>
<evidence type="ECO:0000313" key="14">
    <source>
        <dbReference type="EMBL" id="OMC34248.1"/>
    </source>
</evidence>
<comment type="catalytic activity">
    <reaction evidence="2">
        <text>2 a mycocerosyl-[mycocerosic acid synthase] + a phenolphthiocerol = a dimycocerosyl phenolphthiocerol + 2 holo-[mycocerosic acid synthase].</text>
        <dbReference type="EC" id="2.3.1.282"/>
    </reaction>
</comment>
<dbReference type="Pfam" id="PF16911">
    <property type="entry name" value="PapA_C"/>
    <property type="match status" value="1"/>
</dbReference>
<evidence type="ECO:0000256" key="9">
    <source>
        <dbReference type="ARBA" id="ARBA00023315"/>
    </source>
</evidence>
<feature type="domain" description="Phthiocerol/phthiodiolone dimycocerosyl transferase C-terminal" evidence="13">
    <location>
        <begin position="215"/>
        <end position="401"/>
    </location>
</feature>
<evidence type="ECO:0000313" key="15">
    <source>
        <dbReference type="Proteomes" id="UP000187001"/>
    </source>
</evidence>
<dbReference type="InterPro" id="IPR052058">
    <property type="entry name" value="Alcohol_O-acetyltransferase"/>
</dbReference>
<proteinExistence type="inferred from homology"/>
<comment type="similarity">
    <text evidence="4">Belongs to the acyltransferase PapA5 family.</text>
</comment>
<keyword evidence="8" id="KW-0808">Transferase</keyword>
<evidence type="ECO:0000256" key="5">
    <source>
        <dbReference type="ARBA" id="ARBA00012866"/>
    </source>
</evidence>
<organism evidence="14 15">
    <name type="scientific">Mycolicibacterium fortuitum</name>
    <name type="common">Mycobacterium fortuitum</name>
    <dbReference type="NCBI Taxonomy" id="1766"/>
    <lineage>
        <taxon>Bacteria</taxon>
        <taxon>Bacillati</taxon>
        <taxon>Actinomycetota</taxon>
        <taxon>Actinomycetes</taxon>
        <taxon>Mycobacteriales</taxon>
        <taxon>Mycobacteriaceae</taxon>
        <taxon>Mycolicibacterium</taxon>
    </lineage>
</organism>
<evidence type="ECO:0000256" key="3">
    <source>
        <dbReference type="ARBA" id="ARBA00001907"/>
    </source>
</evidence>
<evidence type="ECO:0000256" key="11">
    <source>
        <dbReference type="ARBA" id="ARBA00032317"/>
    </source>
</evidence>
<keyword evidence="9" id="KW-0012">Acyltransferase</keyword>
<evidence type="ECO:0000256" key="10">
    <source>
        <dbReference type="ARBA" id="ARBA00030465"/>
    </source>
</evidence>
<evidence type="ECO:0000256" key="1">
    <source>
        <dbReference type="ARBA" id="ARBA00000026"/>
    </source>
</evidence>
<evidence type="ECO:0000256" key="2">
    <source>
        <dbReference type="ARBA" id="ARBA00000625"/>
    </source>
</evidence>
<evidence type="ECO:0000256" key="4">
    <source>
        <dbReference type="ARBA" id="ARBA00006558"/>
    </source>
</evidence>
<evidence type="ECO:0000256" key="8">
    <source>
        <dbReference type="ARBA" id="ARBA00022679"/>
    </source>
</evidence>
<dbReference type="PANTHER" id="PTHR28037:SF1">
    <property type="entry name" value="ALCOHOL O-ACETYLTRANSFERASE 1-RELATED"/>
    <property type="match status" value="1"/>
</dbReference>
<reference evidence="14 15" key="1">
    <citation type="submission" date="2016-07" db="EMBL/GenBank/DDBJ databases">
        <authorList>
            <person name="Sutton G."/>
            <person name="Brinkac L."/>
            <person name="Sanka R."/>
            <person name="Adams M."/>
            <person name="Lau E."/>
            <person name="Kumar A."/>
            <person name="Macaden R."/>
        </authorList>
    </citation>
    <scope>NUCLEOTIDE SEQUENCE [LARGE SCALE GENOMIC DNA]</scope>
    <source>
        <strain evidence="14 15">GA-0871</strain>
    </source>
</reference>
<keyword evidence="7" id="KW-0443">Lipid metabolism</keyword>
<evidence type="ECO:0000259" key="13">
    <source>
        <dbReference type="Pfam" id="PF16911"/>
    </source>
</evidence>
<comment type="caution">
    <text evidence="14">The sequence shown here is derived from an EMBL/GenBank/DDBJ whole genome shotgun (WGS) entry which is preliminary data.</text>
</comment>
<name>A0ABD6QCK0_MYCFO</name>
<evidence type="ECO:0000256" key="7">
    <source>
        <dbReference type="ARBA" id="ARBA00022516"/>
    </source>
</evidence>
<dbReference type="GO" id="GO:0016746">
    <property type="term" value="F:acyltransferase activity"/>
    <property type="evidence" value="ECO:0007669"/>
    <property type="project" value="UniProtKB-KW"/>
</dbReference>
<evidence type="ECO:0000256" key="12">
    <source>
        <dbReference type="ARBA" id="ARBA00033407"/>
    </source>
</evidence>
<comment type="catalytic activity">
    <reaction evidence="1">
        <text>2 a mycocerosyl-[mycocerosic acid synthase] + a phthiocerol = a dimycocerosyl phthiocerol + 2 holo-[mycocerosic acid synthase].</text>
        <dbReference type="EC" id="2.3.1.282"/>
    </reaction>
</comment>
<dbReference type="Gene3D" id="3.30.559.10">
    <property type="entry name" value="Chloramphenicol acetyltransferase-like domain"/>
    <property type="match status" value="1"/>
</dbReference>
<keyword evidence="7" id="KW-0444">Lipid biosynthesis</keyword>
<protein>
    <recommendedName>
        <fullName evidence="6">Phthiocerol/phthiodiolone dimycocerosyl transferase</fullName>
        <ecNumber evidence="5">2.3.1.282</ecNumber>
    </recommendedName>
    <alternativeName>
        <fullName evidence="12">Acyltransferase PapA5</fullName>
    </alternativeName>
    <alternativeName>
        <fullName evidence="10">Phthiocerol/phthiodiolone O-acyltransferase</fullName>
    </alternativeName>
    <alternativeName>
        <fullName evidence="11">Polyketide synthase-associated protein A5</fullName>
    </alternativeName>
</protein>
<dbReference type="RefSeq" id="WP_076207972.1">
    <property type="nucleotide sequence ID" value="NZ_MBER01000173.1"/>
</dbReference>
<dbReference type="SUPFAM" id="SSF52777">
    <property type="entry name" value="CoA-dependent acyltransferases"/>
    <property type="match status" value="2"/>
</dbReference>
<dbReference type="Proteomes" id="UP000187001">
    <property type="component" value="Unassembled WGS sequence"/>
</dbReference>
<dbReference type="Gene3D" id="3.30.559.30">
    <property type="entry name" value="Nonribosomal peptide synthetase, condensation domain"/>
    <property type="match status" value="1"/>
</dbReference>
<dbReference type="PANTHER" id="PTHR28037">
    <property type="entry name" value="ALCOHOL O-ACETYLTRANSFERASE 1-RELATED"/>
    <property type="match status" value="1"/>
</dbReference>
<dbReference type="EC" id="2.3.1.282" evidence="5"/>
<dbReference type="InterPro" id="IPR023213">
    <property type="entry name" value="CAT-like_dom_sf"/>
</dbReference>
<gene>
    <name evidence="14" type="ORF">A5742_14080</name>
</gene>
<evidence type="ECO:0000256" key="6">
    <source>
        <dbReference type="ARBA" id="ARBA00013449"/>
    </source>
</evidence>
<comment type="catalytic activity">
    <reaction evidence="3">
        <text>2 a mycocerosyl-[mycocerosic acid synthase] + a phthiodiolone = a dimycocerosyl phthiodiolone + 2 holo-[mycocerosic acid synthase].</text>
        <dbReference type="EC" id="2.3.1.282"/>
    </reaction>
</comment>
<accession>A0ABD6QCK0</accession>
<sequence length="442" mass="46842">MTAQRPLSPFETAYFSPGAKVGSIVTGGMPLYIGTTVTGQVDEAILRLVLDELAGAHPLLRSRVELDAAGARKFVVDNDFRPRLEVRGGGESEYLRLVNEVRTWSDGLFSARLLRENDREQIVLVIHHGIADGRSAFALLGQLWRRYSEHLTGSPSPQPATEYALPPAADVQLAEAVGSDAVADWLATVSEQVTTAGPGAVPAALPQDGAAGPLGRFTMMRIELDPIETGVIVESARAQGISVNSLFSGAAMVALRSAFDTQGPLLLNIGHAADVRAQMVPPLPAATVANWASGVGTAMAVDVGADPFELGRSVDTAVRAGLDRREHAMVLLAQQMIGDDPLMAAVLSTPPTLALSNIGRLPAHSLPAELTFVRDDIFAIAPGMAPKLTVFTVGDRMTIQVEFDNALYSRARQNRLRTALVHVLQNAAATRVGTGVPADQMS</sequence>
<dbReference type="EMBL" id="MBER01000173">
    <property type="protein sequence ID" value="OMC34248.1"/>
    <property type="molecule type" value="Genomic_DNA"/>
</dbReference>